<dbReference type="GO" id="GO:0016787">
    <property type="term" value="F:hydrolase activity"/>
    <property type="evidence" value="ECO:0007669"/>
    <property type="project" value="UniProtKB-KW"/>
</dbReference>
<dbReference type="RefSeq" id="XP_026194558.1">
    <property type="nucleotide sequence ID" value="XM_026338773.1"/>
</dbReference>
<evidence type="ECO:0000256" key="1">
    <source>
        <dbReference type="ARBA" id="ARBA00022741"/>
    </source>
</evidence>
<keyword evidence="1" id="KW-0547">Nucleotide-binding</keyword>
<dbReference type="PANTHER" id="PTHR45626">
    <property type="entry name" value="TRANSCRIPTION TERMINATION FACTOR 2-RELATED"/>
    <property type="match status" value="1"/>
</dbReference>
<keyword evidence="2" id="KW-0378">Hydrolase</keyword>
<protein>
    <submittedName>
        <fullName evidence="7">Uncharacterized protein LOC34618591</fullName>
    </submittedName>
</protein>
<feature type="domain" description="SNF2 N-terminal" evidence="5">
    <location>
        <begin position="318"/>
        <end position="447"/>
    </location>
</feature>
<gene>
    <name evidence="7" type="primary">LOC34618591</name>
</gene>
<dbReference type="OrthoDB" id="448448at2759"/>
<name>A0A6P6S378_9EIME</name>
<evidence type="ECO:0000256" key="3">
    <source>
        <dbReference type="ARBA" id="ARBA00022840"/>
    </source>
</evidence>
<dbReference type="GO" id="GO:0005634">
    <property type="term" value="C:nucleus"/>
    <property type="evidence" value="ECO:0007669"/>
    <property type="project" value="TreeGrafter"/>
</dbReference>
<dbReference type="Pfam" id="PF00176">
    <property type="entry name" value="SNF2-rel_dom"/>
    <property type="match status" value="1"/>
</dbReference>
<feature type="region of interest" description="Disordered" evidence="4">
    <location>
        <begin position="21"/>
        <end position="46"/>
    </location>
</feature>
<dbReference type="Proteomes" id="UP000515125">
    <property type="component" value="Unplaced"/>
</dbReference>
<evidence type="ECO:0000256" key="2">
    <source>
        <dbReference type="ARBA" id="ARBA00022801"/>
    </source>
</evidence>
<feature type="region of interest" description="Disordered" evidence="4">
    <location>
        <begin position="206"/>
        <end position="225"/>
    </location>
</feature>
<evidence type="ECO:0000259" key="5">
    <source>
        <dbReference type="Pfam" id="PF00176"/>
    </source>
</evidence>
<feature type="region of interest" description="Disordered" evidence="4">
    <location>
        <begin position="145"/>
        <end position="164"/>
    </location>
</feature>
<accession>A0A6P6S378</accession>
<dbReference type="GeneID" id="34618591"/>
<sequence>MLAVASAEAARQAVKHAAAALPQFEGGPFPPPRLSPSRFDEPSTPQRPLEVLNSAAVLELSTPFSGSAASRRGTLKSSARRPASSLSRTIIEATARRFNPLPFGRPLTTPKKQSAWSGAASPPENKRGVGGSQALENCAVRYSGTSSMASSNTSSSIASSNTSSSIASSSIASSSASTADQVDWAEAFAAGGRRCQEGGFERRGRLKQESDCQSLEQPLHHPQRRRERLLQRLQGSASSTAPDGRVEEGVCNQRPHNAGGFSADVQEVPASERVSVCDAAAACASAGGSTAGERLLRVAFSPYQVQQLLRRGAYGFHLEGLLWMLEREGRLLPCEKEASSRHHEDIDSFFFPGDLSRGAYFARGGLLADDGGLCIRMQPVALIAATLPTGDLEFSREVSGAGNCCERGADLRSERDDLEEGEEVLASLVLTPASILPQWEAEIHRLCGMKLCRTPWPSADAVCASARWFAACVSRVPPNNTLRAPGSSCGASLL</sequence>
<reference evidence="7" key="1">
    <citation type="submission" date="2025-08" db="UniProtKB">
        <authorList>
            <consortium name="RefSeq"/>
        </authorList>
    </citation>
    <scope>IDENTIFICATION</scope>
</reference>
<dbReference type="InterPro" id="IPR050628">
    <property type="entry name" value="SNF2_RAD54_helicase_TF"/>
</dbReference>
<keyword evidence="6" id="KW-1185">Reference proteome</keyword>
<evidence type="ECO:0000256" key="4">
    <source>
        <dbReference type="SAM" id="MobiDB-lite"/>
    </source>
</evidence>
<organism evidence="6 7">
    <name type="scientific">Cyclospora cayetanensis</name>
    <dbReference type="NCBI Taxonomy" id="88456"/>
    <lineage>
        <taxon>Eukaryota</taxon>
        <taxon>Sar</taxon>
        <taxon>Alveolata</taxon>
        <taxon>Apicomplexa</taxon>
        <taxon>Conoidasida</taxon>
        <taxon>Coccidia</taxon>
        <taxon>Eucoccidiorida</taxon>
        <taxon>Eimeriorina</taxon>
        <taxon>Eimeriidae</taxon>
        <taxon>Cyclospora</taxon>
    </lineage>
</organism>
<dbReference type="InterPro" id="IPR000330">
    <property type="entry name" value="SNF2_N"/>
</dbReference>
<dbReference type="GO" id="GO:0008094">
    <property type="term" value="F:ATP-dependent activity, acting on DNA"/>
    <property type="evidence" value="ECO:0007669"/>
    <property type="project" value="TreeGrafter"/>
</dbReference>
<proteinExistence type="predicted"/>
<dbReference type="GO" id="GO:0006281">
    <property type="term" value="P:DNA repair"/>
    <property type="evidence" value="ECO:0007669"/>
    <property type="project" value="TreeGrafter"/>
</dbReference>
<feature type="region of interest" description="Disordered" evidence="4">
    <location>
        <begin position="66"/>
        <end position="132"/>
    </location>
</feature>
<evidence type="ECO:0000313" key="7">
    <source>
        <dbReference type="RefSeq" id="XP_026194558.1"/>
    </source>
</evidence>
<evidence type="ECO:0000313" key="6">
    <source>
        <dbReference type="Proteomes" id="UP000515125"/>
    </source>
</evidence>
<dbReference type="GO" id="GO:0005524">
    <property type="term" value="F:ATP binding"/>
    <property type="evidence" value="ECO:0007669"/>
    <property type="project" value="UniProtKB-KW"/>
</dbReference>
<keyword evidence="3" id="KW-0067">ATP-binding</keyword>
<dbReference type="AlphaFoldDB" id="A0A6P6S378"/>